<name>A0A2P8H8X7_CHINA</name>
<gene>
    <name evidence="2" type="ORF">CLV51_11168</name>
</gene>
<protein>
    <submittedName>
        <fullName evidence="2">Uncharacterized protein</fullName>
    </submittedName>
</protein>
<dbReference type="RefSeq" id="WP_106531418.1">
    <property type="nucleotide sequence ID" value="NZ_PYAW01000011.1"/>
</dbReference>
<feature type="signal peptide" evidence="1">
    <location>
        <begin position="1"/>
        <end position="26"/>
    </location>
</feature>
<proteinExistence type="predicted"/>
<dbReference type="OrthoDB" id="657052at2"/>
<accession>A0A2P8H8X7</accession>
<dbReference type="Proteomes" id="UP000240971">
    <property type="component" value="Unassembled WGS sequence"/>
</dbReference>
<keyword evidence="3" id="KW-1185">Reference proteome</keyword>
<evidence type="ECO:0000313" key="2">
    <source>
        <dbReference type="EMBL" id="PSL42683.1"/>
    </source>
</evidence>
<comment type="caution">
    <text evidence="2">The sequence shown here is derived from an EMBL/GenBank/DDBJ whole genome shotgun (WGS) entry which is preliminary data.</text>
</comment>
<evidence type="ECO:0000256" key="1">
    <source>
        <dbReference type="SAM" id="SignalP"/>
    </source>
</evidence>
<feature type="chain" id="PRO_5015158184" evidence="1">
    <location>
        <begin position="27"/>
        <end position="649"/>
    </location>
</feature>
<dbReference type="EMBL" id="PYAW01000011">
    <property type="protein sequence ID" value="PSL42683.1"/>
    <property type="molecule type" value="Genomic_DNA"/>
</dbReference>
<reference evidence="2 3" key="1">
    <citation type="submission" date="2018-03" db="EMBL/GenBank/DDBJ databases">
        <title>Genomic Encyclopedia of Archaeal and Bacterial Type Strains, Phase II (KMG-II): from individual species to whole genera.</title>
        <authorList>
            <person name="Goeker M."/>
        </authorList>
    </citation>
    <scope>NUCLEOTIDE SEQUENCE [LARGE SCALE GENOMIC DNA]</scope>
    <source>
        <strain evidence="2 3">DSM 24859</strain>
    </source>
</reference>
<dbReference type="AlphaFoldDB" id="A0A2P8H8X7"/>
<keyword evidence="1" id="KW-0732">Signal</keyword>
<sequence>MKESLRIAVRVMLLGGVGLVATQANAQLKVGKNPTTVEKSAILELDADKQGLLLPRLADTVGIQGLTPPDGMIIYLKKAGEEGFYVRNHGYWEKMANTANIAQNYWSTSGNAATAAQFIGTTNNIPFSIRANNIEGIVVDNGYTFLKKLDFLSPGVDVLLIDPVTGKVSSRKLSTGAFVNAMTINADGTATQTLTTADATSYAYTDNGTGDHKLTINTQDGTINAGLLSKADWARFDKATKAMIIGAFDGTGVPEGLSIDNSVVGAPPKLILHAADATHPGAVTTAAQSFDGLKTFLQDINGNKNLNIVGSGTLGTGLTVTAGGATIGGNSTVTGNFHIIGVANNLTVDGNSTVGGTLGVTGATALGNTLGVTGATTLSNTLNVTGATTLSSTLGVTGATTLSSTLNVTGAATLANDLHVKGNTTLDQNLVLTAIAPDATNTQKNVLVRDAVTGNVMTRALSATAFKDLTFAADHAGLDLAIAEDAVTSKVTVSIPIAAPLVTGGLVSNAAQSFAGAKKFGNEVSIQKNVLVGDTTTAANSTFQVAGSVSMSLNVVTGDYTVTPNDYTIIVKNPAVATITLPTAAGIKGRIYTIKKVLSVAGNNIDNKVTIKAAGGEFIEDGNSIDIFNDWTFITVQSDGVGTWYIIKK</sequence>
<organism evidence="2 3">
    <name type="scientific">Chitinophaga niastensis</name>
    <dbReference type="NCBI Taxonomy" id="536980"/>
    <lineage>
        <taxon>Bacteria</taxon>
        <taxon>Pseudomonadati</taxon>
        <taxon>Bacteroidota</taxon>
        <taxon>Chitinophagia</taxon>
        <taxon>Chitinophagales</taxon>
        <taxon>Chitinophagaceae</taxon>
        <taxon>Chitinophaga</taxon>
    </lineage>
</organism>
<evidence type="ECO:0000313" key="3">
    <source>
        <dbReference type="Proteomes" id="UP000240971"/>
    </source>
</evidence>